<keyword evidence="6" id="KW-0547">Nucleotide-binding</keyword>
<evidence type="ECO:0000256" key="4">
    <source>
        <dbReference type="ARBA" id="ARBA00023027"/>
    </source>
</evidence>
<comment type="caution">
    <text evidence="6">Lacks conserved residue(s) required for the propagation of feature annotation.</text>
</comment>
<dbReference type="GO" id="GO:0006741">
    <property type="term" value="P:NADP+ biosynthetic process"/>
    <property type="evidence" value="ECO:0007669"/>
    <property type="project" value="UniProtKB-UniRule"/>
</dbReference>
<dbReference type="HAMAP" id="MF_00361">
    <property type="entry name" value="NAD_kinase"/>
    <property type="match status" value="1"/>
</dbReference>
<dbReference type="EMBL" id="CP017812">
    <property type="protein sequence ID" value="AOZ72817.1"/>
    <property type="molecule type" value="Genomic_DNA"/>
</dbReference>
<dbReference type="RefSeq" id="WP_071164282.1">
    <property type="nucleotide sequence ID" value="NZ_CP017812.1"/>
</dbReference>
<comment type="similarity">
    <text evidence="6">Belongs to the NAD kinase family.</text>
</comment>
<keyword evidence="6" id="KW-0067">ATP-binding</keyword>
<dbReference type="Pfam" id="PF20143">
    <property type="entry name" value="NAD_kinase_C"/>
    <property type="match status" value="1"/>
</dbReference>
<reference evidence="7 8" key="1">
    <citation type="submission" date="2016-10" db="EMBL/GenBank/DDBJ databases">
        <title>Actinomyces aegypiusis sp. nov., isolated from the Aegypius monachus in Qinghai Tibet Plateau China.</title>
        <authorList>
            <person name="Wang Y."/>
        </authorList>
    </citation>
    <scope>NUCLEOTIDE SEQUENCE [LARGE SCALE GENOMIC DNA]</scope>
    <source>
        <strain evidence="7 8">VUL4_3</strain>
    </source>
</reference>
<dbReference type="Proteomes" id="UP000176288">
    <property type="component" value="Chromosome"/>
</dbReference>
<protein>
    <recommendedName>
        <fullName evidence="6">NAD kinase</fullName>
        <ecNumber evidence="6">2.7.1.23</ecNumber>
    </recommendedName>
    <alternativeName>
        <fullName evidence="6">ATP-dependent NAD kinase</fullName>
    </alternativeName>
</protein>
<evidence type="ECO:0000256" key="3">
    <source>
        <dbReference type="ARBA" id="ARBA00022857"/>
    </source>
</evidence>
<feature type="active site" description="Proton acceptor" evidence="6">
    <location>
        <position position="57"/>
    </location>
</feature>
<dbReference type="GO" id="GO:0051287">
    <property type="term" value="F:NAD binding"/>
    <property type="evidence" value="ECO:0007669"/>
    <property type="project" value="UniProtKB-ARBA"/>
</dbReference>
<dbReference type="GO" id="GO:0005524">
    <property type="term" value="F:ATP binding"/>
    <property type="evidence" value="ECO:0007669"/>
    <property type="project" value="UniProtKB-KW"/>
</dbReference>
<dbReference type="InterPro" id="IPR002504">
    <property type="entry name" value="NADK"/>
</dbReference>
<name>A0A1D9MKH9_9ACTO</name>
<evidence type="ECO:0000256" key="5">
    <source>
        <dbReference type="ARBA" id="ARBA00047925"/>
    </source>
</evidence>
<dbReference type="GO" id="GO:0019674">
    <property type="term" value="P:NAD+ metabolic process"/>
    <property type="evidence" value="ECO:0007669"/>
    <property type="project" value="InterPro"/>
</dbReference>
<keyword evidence="4 6" id="KW-0520">NAD</keyword>
<comment type="catalytic activity">
    <reaction evidence="5 6">
        <text>NAD(+) + ATP = ADP + NADP(+) + H(+)</text>
        <dbReference type="Rhea" id="RHEA:18629"/>
        <dbReference type="ChEBI" id="CHEBI:15378"/>
        <dbReference type="ChEBI" id="CHEBI:30616"/>
        <dbReference type="ChEBI" id="CHEBI:57540"/>
        <dbReference type="ChEBI" id="CHEBI:58349"/>
        <dbReference type="ChEBI" id="CHEBI:456216"/>
        <dbReference type="EC" id="2.7.1.23"/>
    </reaction>
</comment>
<keyword evidence="2 6" id="KW-0418">Kinase</keyword>
<dbReference type="KEGG" id="avu:BK816_05500"/>
<dbReference type="Gene3D" id="3.40.50.10330">
    <property type="entry name" value="Probable inorganic polyphosphate/atp-NAD kinase, domain 1"/>
    <property type="match status" value="1"/>
</dbReference>
<gene>
    <name evidence="6" type="primary">nadK</name>
    <name evidence="7" type="ORF">BK816_05500</name>
</gene>
<dbReference type="GO" id="GO:0046872">
    <property type="term" value="F:metal ion binding"/>
    <property type="evidence" value="ECO:0007669"/>
    <property type="project" value="UniProtKB-UniRule"/>
</dbReference>
<organism evidence="7 8">
    <name type="scientific">Boudabousia tangfeifanii</name>
    <dbReference type="NCBI Taxonomy" id="1912795"/>
    <lineage>
        <taxon>Bacteria</taxon>
        <taxon>Bacillati</taxon>
        <taxon>Actinomycetota</taxon>
        <taxon>Actinomycetes</taxon>
        <taxon>Actinomycetales</taxon>
        <taxon>Actinomycetaceae</taxon>
        <taxon>Boudabousia</taxon>
    </lineage>
</organism>
<comment type="function">
    <text evidence="6">Involved in the regulation of the intracellular balance of NAD and NADP, and is a key enzyme in the biosynthesis of NADP. Catalyzes specifically the phosphorylation on 2'-hydroxyl of the adenosine moiety of NAD to yield NADP.</text>
</comment>
<evidence type="ECO:0000256" key="1">
    <source>
        <dbReference type="ARBA" id="ARBA00022679"/>
    </source>
</evidence>
<dbReference type="InterPro" id="IPR017437">
    <property type="entry name" value="ATP-NAD_kinase_PpnK-typ_C"/>
</dbReference>
<evidence type="ECO:0000313" key="8">
    <source>
        <dbReference type="Proteomes" id="UP000176288"/>
    </source>
</evidence>
<dbReference type="STRING" id="1912795.BK816_05500"/>
<comment type="cofactor">
    <cofactor evidence="6">
        <name>a divalent metal cation</name>
        <dbReference type="ChEBI" id="CHEBI:60240"/>
    </cofactor>
</comment>
<dbReference type="GO" id="GO:0003951">
    <property type="term" value="F:NAD+ kinase activity"/>
    <property type="evidence" value="ECO:0007669"/>
    <property type="project" value="UniProtKB-UniRule"/>
</dbReference>
<sequence>MLKSVILIPHVARTATRQALENATRILDELGVSYSVDPTQEQSFSPAPELVISLGGDGTFLAAAEKAREFDVPVIGFNTGHMGFLTEVGVTDFSQAITQLATGEFTTQARYCVELSVMRKDGQVSHHWALNEAAILRTSLQRPGNFTLGVNQHPVSQYAADGMLISTPTGSTAYAFSAGGPIMWPDVPALLVVPLAAHGLFTRPLVLGPESEVEVGLDPEQRTGIEMLLDSRRSVTLNASDQVSAKLACQPLKVATLSEVDFSSRLVSKFQLPVEGWRKN</sequence>
<dbReference type="Gene3D" id="2.60.200.30">
    <property type="entry name" value="Probable inorganic polyphosphate/atp-NAD kinase, domain 2"/>
    <property type="match status" value="1"/>
</dbReference>
<feature type="binding site" evidence="6">
    <location>
        <position position="196"/>
    </location>
    <ligand>
        <name>NAD(+)</name>
        <dbReference type="ChEBI" id="CHEBI:57540"/>
    </ligand>
</feature>
<keyword evidence="6" id="KW-0963">Cytoplasm</keyword>
<dbReference type="GO" id="GO:0005737">
    <property type="term" value="C:cytoplasm"/>
    <property type="evidence" value="ECO:0007669"/>
    <property type="project" value="UniProtKB-SubCell"/>
</dbReference>
<dbReference type="InterPro" id="IPR016064">
    <property type="entry name" value="NAD/diacylglycerol_kinase_sf"/>
</dbReference>
<accession>A0A1D9MKH9</accession>
<dbReference type="Pfam" id="PF01513">
    <property type="entry name" value="NAD_kinase"/>
    <property type="match status" value="1"/>
</dbReference>
<dbReference type="InterPro" id="IPR017438">
    <property type="entry name" value="ATP-NAD_kinase_N"/>
</dbReference>
<feature type="binding site" evidence="6">
    <location>
        <begin position="57"/>
        <end position="58"/>
    </location>
    <ligand>
        <name>NAD(+)</name>
        <dbReference type="ChEBI" id="CHEBI:57540"/>
    </ligand>
</feature>
<dbReference type="EC" id="2.7.1.23" evidence="6"/>
<dbReference type="AlphaFoldDB" id="A0A1D9MKH9"/>
<evidence type="ECO:0000256" key="6">
    <source>
        <dbReference type="HAMAP-Rule" id="MF_00361"/>
    </source>
</evidence>
<keyword evidence="1 6" id="KW-0808">Transferase</keyword>
<feature type="binding site" evidence="6">
    <location>
        <position position="142"/>
    </location>
    <ligand>
        <name>NAD(+)</name>
        <dbReference type="ChEBI" id="CHEBI:57540"/>
    </ligand>
</feature>
<dbReference type="PANTHER" id="PTHR20275:SF0">
    <property type="entry name" value="NAD KINASE"/>
    <property type="match status" value="1"/>
</dbReference>
<evidence type="ECO:0000256" key="2">
    <source>
        <dbReference type="ARBA" id="ARBA00022777"/>
    </source>
</evidence>
<feature type="binding site" evidence="6">
    <location>
        <begin position="172"/>
        <end position="177"/>
    </location>
    <ligand>
        <name>NAD(+)</name>
        <dbReference type="ChEBI" id="CHEBI:57540"/>
    </ligand>
</feature>
<keyword evidence="3 6" id="KW-0521">NADP</keyword>
<evidence type="ECO:0000313" key="7">
    <source>
        <dbReference type="EMBL" id="AOZ72817.1"/>
    </source>
</evidence>
<keyword evidence="8" id="KW-1185">Reference proteome</keyword>
<dbReference type="PANTHER" id="PTHR20275">
    <property type="entry name" value="NAD KINASE"/>
    <property type="match status" value="1"/>
</dbReference>
<dbReference type="SUPFAM" id="SSF111331">
    <property type="entry name" value="NAD kinase/diacylglycerol kinase-like"/>
    <property type="match status" value="1"/>
</dbReference>
<feature type="binding site" evidence="6">
    <location>
        <begin position="131"/>
        <end position="132"/>
    </location>
    <ligand>
        <name>NAD(+)</name>
        <dbReference type="ChEBI" id="CHEBI:57540"/>
    </ligand>
</feature>
<comment type="subcellular location">
    <subcellularLocation>
        <location evidence="6">Cytoplasm</location>
    </subcellularLocation>
</comment>
<proteinExistence type="inferred from homology"/>
<feature type="binding site" evidence="6">
    <location>
        <position position="161"/>
    </location>
    <ligand>
        <name>NAD(+)</name>
        <dbReference type="ChEBI" id="CHEBI:57540"/>
    </ligand>
</feature>